<feature type="domain" description="3-keto-alpha-glucoside-1,2-lyase/3-keto-2-hydroxy-glucal hydratase" evidence="2">
    <location>
        <begin position="83"/>
        <end position="258"/>
    </location>
</feature>
<proteinExistence type="predicted"/>
<dbReference type="PROSITE" id="PS51257">
    <property type="entry name" value="PROKAR_LIPOPROTEIN"/>
    <property type="match status" value="1"/>
</dbReference>
<sequence length="634" mass="71328">MKQYMLLCSLILLVCSCKEDPEVIFTQAAVKKEEKKKSLSYLPFTQIELNDLGGFKPTGENWIIVGDVISDRKTKRTVTFSEGTGIILNKNDQEKEKNKNLYTPFEHGDIELELDVMVPVGSNSGLYFQGRYEVQIYDSWKVKKPKYVDMGGIYQRWDKEAPKGKEGYEGTSPRVNAAKAPGLWQHLKVIFHAAKFNKAGKKTKNAWFEEVWLNGVLVQENVELTGPTRGGGTNADEKPRGPLMIQGDHGPVAFKNIKYKLYEDNKLKISNLVRTEYKHSGKTIGNLDTIAKVSEEKAKVLSFSDVTSKRERKMVAFSGTLSVPKSGDYLFASQTTGIAELYLNKKKAFRFKGSRDEFGFNTVTLEKGNIPFTVVYNQHAPWARGCNLFVEGPEMKAYSLFEGVKKGAGEFDPLKGIIVEPKDKPVMQRSFVNHKDQKHTHAISVGTPQGVHYSYNLATGSLLKVWRGSFLNTTHMWLSRGFKQLGEPVGFAIAMHGDLEFAPLETENTPWPIPLPENKGFKQLGYELDASRMPTFSYQLGKTVITNTFTVPEGSRQLNKSITVSKGKNLWHKIADGENIKELPDNIYVVNNESYYVDLSGNELKATIRNIDGKDELLIKVPDGDSKINYSIIW</sequence>
<evidence type="ECO:0000256" key="1">
    <source>
        <dbReference type="SAM" id="MobiDB-lite"/>
    </source>
</evidence>
<dbReference type="GO" id="GO:0016787">
    <property type="term" value="F:hydrolase activity"/>
    <property type="evidence" value="ECO:0007669"/>
    <property type="project" value="InterPro"/>
</dbReference>
<feature type="region of interest" description="Disordered" evidence="1">
    <location>
        <begin position="224"/>
        <end position="245"/>
    </location>
</feature>
<keyword evidence="4" id="KW-1185">Reference proteome</keyword>
<reference evidence="3 4" key="1">
    <citation type="submission" date="2019-08" db="EMBL/GenBank/DDBJ databases">
        <title>Seonamhaeicola sediminis sp. nov., isolated from marine sediment.</title>
        <authorList>
            <person name="Cao W.R."/>
        </authorList>
    </citation>
    <scope>NUCLEOTIDE SEQUENCE [LARGE SCALE GENOMIC DNA]</scope>
    <source>
        <strain evidence="3 4">B011</strain>
    </source>
</reference>
<evidence type="ECO:0000313" key="4">
    <source>
        <dbReference type="Proteomes" id="UP000323930"/>
    </source>
</evidence>
<dbReference type="Gene3D" id="2.60.120.560">
    <property type="entry name" value="Exo-inulinase, domain 1"/>
    <property type="match status" value="1"/>
</dbReference>
<comment type="caution">
    <text evidence="3">The sequence shown here is derived from an EMBL/GenBank/DDBJ whole genome shotgun (WGS) entry which is preliminary data.</text>
</comment>
<name>A0A5D0HV69_9FLAO</name>
<protein>
    <submittedName>
        <fullName evidence="3">DUF1080 domain-containing protein</fullName>
    </submittedName>
</protein>
<organism evidence="3 4">
    <name type="scientific">Seonamhaeicola marinus</name>
    <dbReference type="NCBI Taxonomy" id="1912246"/>
    <lineage>
        <taxon>Bacteria</taxon>
        <taxon>Pseudomonadati</taxon>
        <taxon>Bacteroidota</taxon>
        <taxon>Flavobacteriia</taxon>
        <taxon>Flavobacteriales</taxon>
        <taxon>Flavobacteriaceae</taxon>
    </lineage>
</organism>
<evidence type="ECO:0000313" key="3">
    <source>
        <dbReference type="EMBL" id="TYA74770.1"/>
    </source>
</evidence>
<dbReference type="Pfam" id="PF06439">
    <property type="entry name" value="3keto-disac_hyd"/>
    <property type="match status" value="1"/>
</dbReference>
<accession>A0A5D0HV69</accession>
<evidence type="ECO:0000259" key="2">
    <source>
        <dbReference type="Pfam" id="PF06439"/>
    </source>
</evidence>
<dbReference type="OrthoDB" id="938897at2"/>
<dbReference type="AlphaFoldDB" id="A0A5D0HV69"/>
<dbReference type="RefSeq" id="WP_148544012.1">
    <property type="nucleotide sequence ID" value="NZ_VSDQ01000679.1"/>
</dbReference>
<dbReference type="EMBL" id="VSDQ01000679">
    <property type="protein sequence ID" value="TYA74770.1"/>
    <property type="molecule type" value="Genomic_DNA"/>
</dbReference>
<gene>
    <name evidence="3" type="ORF">FUA24_15790</name>
</gene>
<dbReference type="Proteomes" id="UP000323930">
    <property type="component" value="Unassembled WGS sequence"/>
</dbReference>
<dbReference type="SUPFAM" id="SSF56988">
    <property type="entry name" value="Anthrax protective antigen"/>
    <property type="match status" value="1"/>
</dbReference>
<dbReference type="InterPro" id="IPR010496">
    <property type="entry name" value="AL/BT2_dom"/>
</dbReference>